<feature type="repeat" description="TPR" evidence="1">
    <location>
        <begin position="25"/>
        <end position="58"/>
    </location>
</feature>
<dbReference type="InterPro" id="IPR019734">
    <property type="entry name" value="TPR_rpt"/>
</dbReference>
<dbReference type="Pfam" id="PF13181">
    <property type="entry name" value="TPR_8"/>
    <property type="match status" value="1"/>
</dbReference>
<evidence type="ECO:0000259" key="3">
    <source>
        <dbReference type="Pfam" id="PF12770"/>
    </source>
</evidence>
<dbReference type="PANTHER" id="PTHR10098:SF108">
    <property type="entry name" value="TETRATRICOPEPTIDE REPEAT PROTEIN 28"/>
    <property type="match status" value="1"/>
</dbReference>
<accession>A0AAU9XEB7</accession>
<evidence type="ECO:0000256" key="1">
    <source>
        <dbReference type="PROSITE-ProRule" id="PRU00339"/>
    </source>
</evidence>
<proteinExistence type="predicted"/>
<keyword evidence="1" id="KW-0802">TPR repeat</keyword>
<dbReference type="Pfam" id="PF13424">
    <property type="entry name" value="TPR_12"/>
    <property type="match status" value="2"/>
</dbReference>
<dbReference type="InterPro" id="IPR024983">
    <property type="entry name" value="CHAT_dom"/>
</dbReference>
<feature type="repeat" description="TPR" evidence="1">
    <location>
        <begin position="185"/>
        <end position="218"/>
    </location>
</feature>
<feature type="repeat" description="TPR" evidence="1">
    <location>
        <begin position="105"/>
        <end position="138"/>
    </location>
</feature>
<feature type="region of interest" description="Disordered" evidence="2">
    <location>
        <begin position="377"/>
        <end position="403"/>
    </location>
</feature>
<dbReference type="PANTHER" id="PTHR10098">
    <property type="entry name" value="RAPSYN-RELATED"/>
    <property type="match status" value="1"/>
</dbReference>
<feature type="domain" description="CHAT" evidence="3">
    <location>
        <begin position="403"/>
        <end position="682"/>
    </location>
</feature>
<feature type="repeat" description="TPR" evidence="1">
    <location>
        <begin position="145"/>
        <end position="178"/>
    </location>
</feature>
<dbReference type="AlphaFoldDB" id="A0AAU9XEB7"/>
<evidence type="ECO:0000256" key="2">
    <source>
        <dbReference type="SAM" id="MobiDB-lite"/>
    </source>
</evidence>
<reference evidence="4 5" key="1">
    <citation type="submission" date="2022-05" db="EMBL/GenBank/DDBJ databases">
        <authorList>
            <consortium name="Genoscope - CEA"/>
            <person name="William W."/>
        </authorList>
    </citation>
    <scope>NUCLEOTIDE SEQUENCE [LARGE SCALE GENOMIC DNA]</scope>
</reference>
<protein>
    <recommendedName>
        <fullName evidence="3">CHAT domain-containing protein</fullName>
    </recommendedName>
</protein>
<keyword evidence="5" id="KW-1185">Reference proteome</keyword>
<dbReference type="Gene3D" id="1.25.40.10">
    <property type="entry name" value="Tetratricopeptide repeat domain"/>
    <property type="match status" value="2"/>
</dbReference>
<dbReference type="PROSITE" id="PS50293">
    <property type="entry name" value="TPR_REGION"/>
    <property type="match status" value="1"/>
</dbReference>
<dbReference type="Proteomes" id="UP001159428">
    <property type="component" value="Unassembled WGS sequence"/>
</dbReference>
<feature type="repeat" description="TPR" evidence="1">
    <location>
        <begin position="65"/>
        <end position="98"/>
    </location>
</feature>
<dbReference type="EMBL" id="CALNXJ010000040">
    <property type="protein sequence ID" value="CAH3145162.1"/>
    <property type="molecule type" value="Genomic_DNA"/>
</dbReference>
<dbReference type="PROSITE" id="PS50005">
    <property type="entry name" value="TPR"/>
    <property type="match status" value="5"/>
</dbReference>
<sequence>MKTVIEIIKQDVLNAKELGDRVGEGTAYNNLGTAYCKLGDFNEAIEYHKQHLSIAKELGDRAGEESAYHNLGFATYKLGDFNQAIEYLRQHLSIAKELGDKAGEGRACYHLGWAYYRLHDFNQAIHYYKQNLSIAKELGDSADEGRTYNHLGVAYHKLGDFNQAIEYHKQHLSIAKELGDRADEGRAYNNLGMVYHKLGDFNQAIEYHKQHLSIAKELGDRAGKGRAYNHEDKDELKVTFDNAYHRCYDSLWRTLLKLSKIDEALCIADQGRAQALLDLIKLRYGSQLAVSGSVEAAKSGISEMVTDISGSTLFVALQGNAVNLWVIGKDRNVQFRKKEVKYRLGDATDYLKSLRKRAYEEVRGRFRVVCENRTLDETSTEQELPTAEERGEETGNPSQSDENPLRQFYECIISPISNFIKDDELVIVPDGPLCLAPFAAFLDSESKYLSESMRLRFLPSLMCMKLINASPEEYHQKSGALLVGNPCLEAFTTLFGENKFSPLPFAEKEVKMIGEMLDIHPLTGKEATKAEVLKRIGSVAMVHIAAHGKIDTGEIALAPNPERKYRRPEEQDFRLTIPDVQSAKLRAKLVVLSCSHSAQGKVSSEGVVGIARAFLGAGARSVLAALWSIDDEATVEFMRSFYQHLKDGNSASVSLNRAMKCLRESENFNSPRFWAPFVLIGDDVTLDFGQISKES</sequence>
<dbReference type="SUPFAM" id="SSF48452">
    <property type="entry name" value="TPR-like"/>
    <property type="match status" value="1"/>
</dbReference>
<comment type="caution">
    <text evidence="4">The sequence shown here is derived from an EMBL/GenBank/DDBJ whole genome shotgun (WGS) entry which is preliminary data.</text>
</comment>
<organism evidence="4 5">
    <name type="scientific">Pocillopora meandrina</name>
    <dbReference type="NCBI Taxonomy" id="46732"/>
    <lineage>
        <taxon>Eukaryota</taxon>
        <taxon>Metazoa</taxon>
        <taxon>Cnidaria</taxon>
        <taxon>Anthozoa</taxon>
        <taxon>Hexacorallia</taxon>
        <taxon>Scleractinia</taxon>
        <taxon>Astrocoeniina</taxon>
        <taxon>Pocilloporidae</taxon>
        <taxon>Pocillopora</taxon>
    </lineage>
</organism>
<evidence type="ECO:0000313" key="5">
    <source>
        <dbReference type="Proteomes" id="UP001159428"/>
    </source>
</evidence>
<dbReference type="InterPro" id="IPR011990">
    <property type="entry name" value="TPR-like_helical_dom_sf"/>
</dbReference>
<evidence type="ECO:0000313" key="4">
    <source>
        <dbReference type="EMBL" id="CAH3145162.1"/>
    </source>
</evidence>
<gene>
    <name evidence="4" type="ORF">PMEA_00022389</name>
</gene>
<dbReference type="SMART" id="SM00028">
    <property type="entry name" value="TPR"/>
    <property type="match status" value="5"/>
</dbReference>
<name>A0AAU9XEB7_9CNID</name>
<dbReference type="Pfam" id="PF12770">
    <property type="entry name" value="CHAT"/>
    <property type="match status" value="1"/>
</dbReference>